<dbReference type="PIRSF" id="PIRSF037505">
    <property type="entry name" value="Betaine_HMT"/>
    <property type="match status" value="1"/>
</dbReference>
<dbReference type="GO" id="GO:0008168">
    <property type="term" value="F:methyltransferase activity"/>
    <property type="evidence" value="ECO:0007669"/>
    <property type="project" value="UniProtKB-KW"/>
</dbReference>
<dbReference type="InterPro" id="IPR003726">
    <property type="entry name" value="HCY_dom"/>
</dbReference>
<dbReference type="InterPro" id="IPR017226">
    <property type="entry name" value="BHMT-like"/>
</dbReference>
<dbReference type="GO" id="GO:0032259">
    <property type="term" value="P:methylation"/>
    <property type="evidence" value="ECO:0007669"/>
    <property type="project" value="UniProtKB-KW"/>
</dbReference>
<organism evidence="4">
    <name type="scientific">gut metagenome</name>
    <dbReference type="NCBI Taxonomy" id="749906"/>
    <lineage>
        <taxon>unclassified sequences</taxon>
        <taxon>metagenomes</taxon>
        <taxon>organismal metagenomes</taxon>
    </lineage>
</organism>
<dbReference type="Gene3D" id="3.20.20.330">
    <property type="entry name" value="Homocysteine-binding-like domain"/>
    <property type="match status" value="1"/>
</dbReference>
<dbReference type="Pfam" id="PF02574">
    <property type="entry name" value="S-methyl_trans"/>
    <property type="match status" value="1"/>
</dbReference>
<evidence type="ECO:0000259" key="3">
    <source>
        <dbReference type="PROSITE" id="PS50970"/>
    </source>
</evidence>
<keyword evidence="1 4" id="KW-0489">Methyltransferase</keyword>
<dbReference type="PANTHER" id="PTHR11103">
    <property type="entry name" value="SLR1189 PROTEIN"/>
    <property type="match status" value="1"/>
</dbReference>
<evidence type="ECO:0000256" key="1">
    <source>
        <dbReference type="ARBA" id="ARBA00022603"/>
    </source>
</evidence>
<dbReference type="SUPFAM" id="SSF82282">
    <property type="entry name" value="Homocysteine S-methyltransferase"/>
    <property type="match status" value="1"/>
</dbReference>
<dbReference type="InterPro" id="IPR036589">
    <property type="entry name" value="HCY_dom_sf"/>
</dbReference>
<dbReference type="EMBL" id="AMCI01005206">
    <property type="protein sequence ID" value="EJW96582.1"/>
    <property type="molecule type" value="Genomic_DNA"/>
</dbReference>
<sequence length="216" mass="22728">MTKQEFQTLTEKILLLDGATGSNLMTLGMPRGVCTELWIMEHKELMIDLQKAYIKAGSQLIYAPTFGANPLTLSDYGLEDRLEEINHTLVSYSKEAADGKALVAGDLTTTGKYITVDGPYTYEAAFQNYRAQISALSKAGVDCLIAETMISIEESLAAVDAALSVCSLPILCTMTVEADGSIFGGGNAVEAAIALESAGASAVGINCSVGPDQLAS</sequence>
<evidence type="ECO:0000256" key="2">
    <source>
        <dbReference type="ARBA" id="ARBA00022679"/>
    </source>
</evidence>
<keyword evidence="2 4" id="KW-0808">Transferase</keyword>
<gene>
    <name evidence="4" type="ORF">EVA_15311</name>
</gene>
<dbReference type="EC" id="2.1.1.-" evidence="4"/>
<feature type="domain" description="Hcy-binding" evidence="3">
    <location>
        <begin position="2"/>
        <end position="216"/>
    </location>
</feature>
<proteinExistence type="predicted"/>
<dbReference type="PROSITE" id="PS50970">
    <property type="entry name" value="HCY"/>
    <property type="match status" value="1"/>
</dbReference>
<protein>
    <submittedName>
        <fullName evidence="4">Protein containing Homocysteine S-methyltransferase domain protein</fullName>
        <ecNumber evidence="4">2.1.1.-</ecNumber>
    </submittedName>
</protein>
<dbReference type="GO" id="GO:0008270">
    <property type="term" value="F:zinc ion binding"/>
    <property type="evidence" value="ECO:0007669"/>
    <property type="project" value="InterPro"/>
</dbReference>
<dbReference type="GO" id="GO:0009086">
    <property type="term" value="P:methionine biosynthetic process"/>
    <property type="evidence" value="ECO:0007669"/>
    <property type="project" value="InterPro"/>
</dbReference>
<comment type="caution">
    <text evidence="4">The sequence shown here is derived from an EMBL/GenBank/DDBJ whole genome shotgun (WGS) entry which is preliminary data.</text>
</comment>
<accession>J9G455</accession>
<name>J9G455_9ZZZZ</name>
<evidence type="ECO:0000313" key="4">
    <source>
        <dbReference type="EMBL" id="EJW96582.1"/>
    </source>
</evidence>
<reference evidence="4" key="1">
    <citation type="journal article" date="2012" name="PLoS ONE">
        <title>Gene sets for utilization of primary and secondary nutrition supplies in the distal gut of endangered iberian lynx.</title>
        <authorList>
            <person name="Alcaide M."/>
            <person name="Messina E."/>
            <person name="Richter M."/>
            <person name="Bargiela R."/>
            <person name="Peplies J."/>
            <person name="Huws S.A."/>
            <person name="Newbold C.J."/>
            <person name="Golyshin P.N."/>
            <person name="Simon M.A."/>
            <person name="Lopez G."/>
            <person name="Yakimov M.M."/>
            <person name="Ferrer M."/>
        </authorList>
    </citation>
    <scope>NUCLEOTIDE SEQUENCE</scope>
</reference>
<dbReference type="PANTHER" id="PTHR11103:SF18">
    <property type="entry name" value="SLR1189 PROTEIN"/>
    <property type="match status" value="1"/>
</dbReference>
<dbReference type="AlphaFoldDB" id="J9G455"/>
<feature type="non-terminal residue" evidence="4">
    <location>
        <position position="216"/>
    </location>
</feature>